<reference evidence="1" key="1">
    <citation type="submission" date="2020-04" db="EMBL/GenBank/DDBJ databases">
        <authorList>
            <person name="Chiriac C."/>
            <person name="Salcher M."/>
            <person name="Ghai R."/>
            <person name="Kavagutti S V."/>
        </authorList>
    </citation>
    <scope>NUCLEOTIDE SEQUENCE</scope>
</reference>
<gene>
    <name evidence="1" type="ORF">UFOVP443_4</name>
</gene>
<accession>A0A6J5M561</accession>
<proteinExistence type="predicted"/>
<evidence type="ECO:0000313" key="1">
    <source>
        <dbReference type="EMBL" id="CAB4142145.1"/>
    </source>
</evidence>
<protein>
    <submittedName>
        <fullName evidence="1">Uncharacterized protein</fullName>
    </submittedName>
</protein>
<dbReference type="EMBL" id="LR796404">
    <property type="protein sequence ID" value="CAB4142145.1"/>
    <property type="molecule type" value="Genomic_DNA"/>
</dbReference>
<name>A0A6J5M561_9CAUD</name>
<organism evidence="1">
    <name type="scientific">uncultured Caudovirales phage</name>
    <dbReference type="NCBI Taxonomy" id="2100421"/>
    <lineage>
        <taxon>Viruses</taxon>
        <taxon>Duplodnaviria</taxon>
        <taxon>Heunggongvirae</taxon>
        <taxon>Uroviricota</taxon>
        <taxon>Caudoviricetes</taxon>
        <taxon>Peduoviridae</taxon>
        <taxon>Maltschvirus</taxon>
        <taxon>Maltschvirus maltsch</taxon>
    </lineage>
</organism>
<sequence>MATVVITGRDISLSFTGGTDIEAQATSAVLTKTNVRETYQTLDGEAYKTVNIEGTFALSMLADWGKVNSVCEALWTAAETAPDTDISITLTAATGAQFVFPIKPEFPTAGGAGTDAQTVDFTFKVSQGAVTETFS</sequence>